<keyword evidence="4" id="KW-0158">Chromosome</keyword>
<evidence type="ECO:0000313" key="15">
    <source>
        <dbReference type="EMBL" id="GMM37688.1"/>
    </source>
</evidence>
<dbReference type="Pfam" id="PF03800">
    <property type="entry name" value="Nuf2"/>
    <property type="match status" value="1"/>
</dbReference>
<dbReference type="InterPro" id="IPR038275">
    <property type="entry name" value="Nuf2_N_sf"/>
</dbReference>
<accession>A0AAV5QS92</accession>
<keyword evidence="8" id="KW-0539">Nucleus</keyword>
<gene>
    <name evidence="15" type="ORF">DASC09_050130</name>
</gene>
<keyword evidence="9" id="KW-0131">Cell cycle</keyword>
<feature type="region of interest" description="Disordered" evidence="12">
    <location>
        <begin position="1"/>
        <end position="20"/>
    </location>
</feature>
<feature type="compositionally biased region" description="Low complexity" evidence="12">
    <location>
        <begin position="1"/>
        <end position="18"/>
    </location>
</feature>
<evidence type="ECO:0000256" key="9">
    <source>
        <dbReference type="ARBA" id="ARBA00023306"/>
    </source>
</evidence>
<evidence type="ECO:0000256" key="1">
    <source>
        <dbReference type="ARBA" id="ARBA00004123"/>
    </source>
</evidence>
<reference evidence="15 16" key="1">
    <citation type="journal article" date="2023" name="Elife">
        <title>Identification of key yeast species and microbe-microbe interactions impacting larval growth of Drosophila in the wild.</title>
        <authorList>
            <person name="Mure A."/>
            <person name="Sugiura Y."/>
            <person name="Maeda R."/>
            <person name="Honda K."/>
            <person name="Sakurai N."/>
            <person name="Takahashi Y."/>
            <person name="Watada M."/>
            <person name="Katoh T."/>
            <person name="Gotoh A."/>
            <person name="Gotoh Y."/>
            <person name="Taniguchi I."/>
            <person name="Nakamura K."/>
            <person name="Hayashi T."/>
            <person name="Katayama T."/>
            <person name="Uemura T."/>
            <person name="Hattori Y."/>
        </authorList>
    </citation>
    <scope>NUCLEOTIDE SEQUENCE [LARGE SCALE GENOMIC DNA]</scope>
    <source>
        <strain evidence="15 16">SC-9</strain>
    </source>
</reference>
<comment type="similarity">
    <text evidence="3">Belongs to the NUF2 family.</text>
</comment>
<feature type="domain" description="Kinetochore protein Nuf2 N-terminal" evidence="13">
    <location>
        <begin position="30"/>
        <end position="166"/>
    </location>
</feature>
<dbReference type="InterPro" id="IPR041112">
    <property type="entry name" value="Nuf2_DHR10-like"/>
</dbReference>
<name>A0AAV5QS92_9ASCO</name>
<feature type="coiled-coil region" evidence="11">
    <location>
        <begin position="174"/>
        <end position="240"/>
    </location>
</feature>
<sequence length="473" mass="56063">MSRSTSNFGRSIGSSSSSIHRRNQNQHANDFFPLLSFKEIAVCLESCNINVTEENLSRPTSQFTQHLFNDLIPPEFLSTKLNKKLEKFREQTNLGDEFNDVSQSLPIIALQRELYEFMKVCGISDFNFLDIYKPDSYRLSRILSAIVNFARFKYERSNDYQELIDVSEQFLIKRNQLIDENTQLMRNIETIENKHQNKSKEKISEINDYQAKIQRDLKELKSIQDKLSQEHLNYKQKRNELIGEIELQNENIINTTRENDEIDALINKIDLKNPENTKNEINDLKKELANLKIKLTNIEDKDRKIQVTIDSIKLIGNDIESLINLKKNIKNELRTSNEQQLKLTKYNDAKDYKNSELINLNKKIQQVQQQIDNVNEKIARYSNQRQEKMIKNTDKMKALQEEYTKLMLEKKNKDKEVNEKHAKLRELTLKTKKLVDDFEEELNDTQYQVRLLWQHIEVYMKKMEMELAHNVFE</sequence>
<evidence type="ECO:0000256" key="11">
    <source>
        <dbReference type="SAM" id="Coils"/>
    </source>
</evidence>
<evidence type="ECO:0000256" key="10">
    <source>
        <dbReference type="ARBA" id="ARBA00023328"/>
    </source>
</evidence>
<dbReference type="Pfam" id="PF18595">
    <property type="entry name" value="Nuf2_DHR10-like"/>
    <property type="match status" value="1"/>
</dbReference>
<keyword evidence="16" id="KW-1185">Reference proteome</keyword>
<comment type="subcellular location">
    <subcellularLocation>
        <location evidence="2">Chromosome</location>
        <location evidence="2">Centromere</location>
    </subcellularLocation>
    <subcellularLocation>
        <location evidence="1">Nucleus</location>
    </subcellularLocation>
</comment>
<evidence type="ECO:0000256" key="4">
    <source>
        <dbReference type="ARBA" id="ARBA00022454"/>
    </source>
</evidence>
<evidence type="ECO:0000259" key="13">
    <source>
        <dbReference type="Pfam" id="PF03800"/>
    </source>
</evidence>
<dbReference type="GO" id="GO:0005634">
    <property type="term" value="C:nucleus"/>
    <property type="evidence" value="ECO:0007669"/>
    <property type="project" value="UniProtKB-SubCell"/>
</dbReference>
<evidence type="ECO:0000256" key="3">
    <source>
        <dbReference type="ARBA" id="ARBA00005498"/>
    </source>
</evidence>
<dbReference type="GO" id="GO:0031262">
    <property type="term" value="C:Ndc80 complex"/>
    <property type="evidence" value="ECO:0007669"/>
    <property type="project" value="InterPro"/>
</dbReference>
<keyword evidence="10" id="KW-0137">Centromere</keyword>
<organism evidence="15 16">
    <name type="scientific">Saccharomycopsis crataegensis</name>
    <dbReference type="NCBI Taxonomy" id="43959"/>
    <lineage>
        <taxon>Eukaryota</taxon>
        <taxon>Fungi</taxon>
        <taxon>Dikarya</taxon>
        <taxon>Ascomycota</taxon>
        <taxon>Saccharomycotina</taxon>
        <taxon>Saccharomycetes</taxon>
        <taxon>Saccharomycopsidaceae</taxon>
        <taxon>Saccharomycopsis</taxon>
    </lineage>
</organism>
<dbReference type="Proteomes" id="UP001360560">
    <property type="component" value="Unassembled WGS sequence"/>
</dbReference>
<comment type="caution">
    <text evidence="15">The sequence shown here is derived from an EMBL/GenBank/DDBJ whole genome shotgun (WGS) entry which is preliminary data.</text>
</comment>
<keyword evidence="5" id="KW-0132">Cell division</keyword>
<protein>
    <submittedName>
        <fullName evidence="15">Kinetochore-associated Ndc80 complex subunit</fullName>
    </submittedName>
</protein>
<evidence type="ECO:0000256" key="2">
    <source>
        <dbReference type="ARBA" id="ARBA00004584"/>
    </source>
</evidence>
<dbReference type="GeneID" id="90075663"/>
<evidence type="ECO:0000259" key="14">
    <source>
        <dbReference type="Pfam" id="PF18595"/>
    </source>
</evidence>
<evidence type="ECO:0000313" key="16">
    <source>
        <dbReference type="Proteomes" id="UP001360560"/>
    </source>
</evidence>
<dbReference type="InterPro" id="IPR005549">
    <property type="entry name" value="Kinetochore_Nuf2_N"/>
</dbReference>
<feature type="domain" description="Nuf2 DHR10-like" evidence="14">
    <location>
        <begin position="286"/>
        <end position="401"/>
    </location>
</feature>
<evidence type="ECO:0000256" key="5">
    <source>
        <dbReference type="ARBA" id="ARBA00022618"/>
    </source>
</evidence>
<dbReference type="Gene3D" id="1.10.418.60">
    <property type="entry name" value="Ncd80 complex, Nuf2 subunit"/>
    <property type="match status" value="1"/>
</dbReference>
<keyword evidence="6" id="KW-0498">Mitosis</keyword>
<evidence type="ECO:0000256" key="12">
    <source>
        <dbReference type="SAM" id="MobiDB-lite"/>
    </source>
</evidence>
<dbReference type="GO" id="GO:0051301">
    <property type="term" value="P:cell division"/>
    <property type="evidence" value="ECO:0007669"/>
    <property type="project" value="UniProtKB-KW"/>
</dbReference>
<dbReference type="RefSeq" id="XP_064854684.1">
    <property type="nucleotide sequence ID" value="XM_064998612.1"/>
</dbReference>
<evidence type="ECO:0000256" key="7">
    <source>
        <dbReference type="ARBA" id="ARBA00023054"/>
    </source>
</evidence>
<dbReference type="EMBL" id="BTFZ01000012">
    <property type="protein sequence ID" value="GMM37688.1"/>
    <property type="molecule type" value="Genomic_DNA"/>
</dbReference>
<dbReference type="AlphaFoldDB" id="A0AAV5QS92"/>
<proteinExistence type="inferred from homology"/>
<evidence type="ECO:0000256" key="6">
    <source>
        <dbReference type="ARBA" id="ARBA00022776"/>
    </source>
</evidence>
<feature type="coiled-coil region" evidence="11">
    <location>
        <begin position="274"/>
        <end position="416"/>
    </location>
</feature>
<evidence type="ECO:0000256" key="8">
    <source>
        <dbReference type="ARBA" id="ARBA00023242"/>
    </source>
</evidence>
<keyword evidence="7 11" id="KW-0175">Coiled coil</keyword>